<dbReference type="SMART" id="SM00487">
    <property type="entry name" value="DEXDc"/>
    <property type="match status" value="1"/>
</dbReference>
<protein>
    <submittedName>
        <fullName evidence="6">Pre-mRNA splicing factor</fullName>
    </submittedName>
</protein>
<reference evidence="7" key="1">
    <citation type="journal article" date="2013" name="Genome Announc.">
        <title>Draft genome sequence of the basidiomycetous yeast-like fungus Pseudozyma hubeiensis SY62, which produces an abundant amount of the biosurfactant mannosylerythritol lipids.</title>
        <authorList>
            <person name="Konishi M."/>
            <person name="Hatada Y."/>
            <person name="Horiuchi J."/>
        </authorList>
    </citation>
    <scope>NUCLEOTIDE SEQUENCE [LARGE SCALE GENOMIC DNA]</scope>
    <source>
        <strain evidence="7">SY62</strain>
    </source>
</reference>
<gene>
    <name evidence="6" type="ORF">PHSY_000685</name>
</gene>
<dbReference type="Pfam" id="PF00270">
    <property type="entry name" value="DEAD"/>
    <property type="match status" value="1"/>
</dbReference>
<dbReference type="OrthoDB" id="10253254at2759"/>
<dbReference type="GO" id="GO:0003723">
    <property type="term" value="F:RNA binding"/>
    <property type="evidence" value="ECO:0007669"/>
    <property type="project" value="TreeGrafter"/>
</dbReference>
<feature type="domain" description="Helicase C-terminal" evidence="5">
    <location>
        <begin position="232"/>
        <end position="408"/>
    </location>
</feature>
<dbReference type="PROSITE" id="PS51194">
    <property type="entry name" value="HELICASE_CTER"/>
    <property type="match status" value="1"/>
</dbReference>
<keyword evidence="7" id="KW-1185">Reference proteome</keyword>
<dbReference type="Gene3D" id="3.40.50.300">
    <property type="entry name" value="P-loop containing nucleotide triphosphate hydrolases"/>
    <property type="match status" value="2"/>
</dbReference>
<dbReference type="HOGENOM" id="CLU_001832_5_11_1"/>
<feature type="region of interest" description="Disordered" evidence="3">
    <location>
        <begin position="1"/>
        <end position="34"/>
    </location>
</feature>
<name>R9NWW6_PSEHS</name>
<feature type="domain" description="Helicase ATP-binding" evidence="4">
    <location>
        <begin position="47"/>
        <end position="208"/>
    </location>
</feature>
<evidence type="ECO:0000259" key="5">
    <source>
        <dbReference type="PROSITE" id="PS51194"/>
    </source>
</evidence>
<dbReference type="CDD" id="cd18791">
    <property type="entry name" value="SF2_C_RHA"/>
    <property type="match status" value="1"/>
</dbReference>
<dbReference type="GO" id="GO:0071013">
    <property type="term" value="C:catalytic step 2 spliceosome"/>
    <property type="evidence" value="ECO:0007669"/>
    <property type="project" value="TreeGrafter"/>
</dbReference>
<dbReference type="InterPro" id="IPR027417">
    <property type="entry name" value="P-loop_NTPase"/>
</dbReference>
<dbReference type="PANTHER" id="PTHR18934">
    <property type="entry name" value="ATP-DEPENDENT RNA HELICASE"/>
    <property type="match status" value="1"/>
</dbReference>
<dbReference type="CDD" id="cd17917">
    <property type="entry name" value="DEXHc_RHA-like"/>
    <property type="match status" value="1"/>
</dbReference>
<dbReference type="InterPro" id="IPR001650">
    <property type="entry name" value="Helicase_C-like"/>
</dbReference>
<feature type="compositionally biased region" description="Low complexity" evidence="3">
    <location>
        <begin position="22"/>
        <end position="33"/>
    </location>
</feature>
<evidence type="ECO:0000313" key="7">
    <source>
        <dbReference type="Proteomes" id="UP000014071"/>
    </source>
</evidence>
<evidence type="ECO:0000256" key="2">
    <source>
        <dbReference type="ARBA" id="ARBA00022840"/>
    </source>
</evidence>
<dbReference type="Pfam" id="PF00271">
    <property type="entry name" value="Helicase_C"/>
    <property type="match status" value="1"/>
</dbReference>
<dbReference type="AlphaFoldDB" id="R9NWW6"/>
<evidence type="ECO:0000259" key="4">
    <source>
        <dbReference type="PROSITE" id="PS51192"/>
    </source>
</evidence>
<dbReference type="GO" id="GO:0004386">
    <property type="term" value="F:helicase activity"/>
    <property type="evidence" value="ECO:0007669"/>
    <property type="project" value="TreeGrafter"/>
</dbReference>
<dbReference type="GeneID" id="24105989"/>
<dbReference type="PANTHER" id="PTHR18934:SF136">
    <property type="entry name" value="ATP-DEPENDENT RNA HELICASE DHX35-RELATED"/>
    <property type="match status" value="1"/>
</dbReference>
<dbReference type="InterPro" id="IPR007502">
    <property type="entry name" value="Helicase-assoc_dom"/>
</dbReference>
<dbReference type="SMART" id="SM00847">
    <property type="entry name" value="HA2"/>
    <property type="match status" value="1"/>
</dbReference>
<evidence type="ECO:0000313" key="6">
    <source>
        <dbReference type="EMBL" id="GAC93123.1"/>
    </source>
</evidence>
<dbReference type="RefSeq" id="XP_012186710.1">
    <property type="nucleotide sequence ID" value="XM_012331320.1"/>
</dbReference>
<dbReference type="Gene3D" id="1.20.120.1080">
    <property type="match status" value="1"/>
</dbReference>
<evidence type="ECO:0000256" key="3">
    <source>
        <dbReference type="SAM" id="MobiDB-lite"/>
    </source>
</evidence>
<dbReference type="EMBL" id="DF238772">
    <property type="protein sequence ID" value="GAC93123.1"/>
    <property type="molecule type" value="Genomic_DNA"/>
</dbReference>
<dbReference type="Pfam" id="PF21010">
    <property type="entry name" value="HA2_C"/>
    <property type="match status" value="1"/>
</dbReference>
<dbReference type="Proteomes" id="UP000014071">
    <property type="component" value="Unassembled WGS sequence"/>
</dbReference>
<evidence type="ECO:0000256" key="1">
    <source>
        <dbReference type="ARBA" id="ARBA00022741"/>
    </source>
</evidence>
<dbReference type="InterPro" id="IPR011545">
    <property type="entry name" value="DEAD/DEAH_box_helicase_dom"/>
</dbReference>
<accession>R9NWW6</accession>
<dbReference type="STRING" id="1305764.R9NWW6"/>
<dbReference type="SUPFAM" id="SSF52540">
    <property type="entry name" value="P-loop containing nucleoside triphosphate hydrolases"/>
    <property type="match status" value="1"/>
</dbReference>
<organism evidence="6 7">
    <name type="scientific">Pseudozyma hubeiensis (strain SY62)</name>
    <name type="common">Yeast</name>
    <dbReference type="NCBI Taxonomy" id="1305764"/>
    <lineage>
        <taxon>Eukaryota</taxon>
        <taxon>Fungi</taxon>
        <taxon>Dikarya</taxon>
        <taxon>Basidiomycota</taxon>
        <taxon>Ustilaginomycotina</taxon>
        <taxon>Ustilaginomycetes</taxon>
        <taxon>Ustilaginales</taxon>
        <taxon>Ustilaginaceae</taxon>
        <taxon>Pseudozyma</taxon>
    </lineage>
</organism>
<dbReference type="InterPro" id="IPR014001">
    <property type="entry name" value="Helicase_ATP-bd"/>
</dbReference>
<dbReference type="GO" id="GO:0005524">
    <property type="term" value="F:ATP binding"/>
    <property type="evidence" value="ECO:0007669"/>
    <property type="project" value="UniProtKB-KW"/>
</dbReference>
<proteinExistence type="predicted"/>
<dbReference type="PROSITE" id="PS51192">
    <property type="entry name" value="HELICASE_ATP_BIND_1"/>
    <property type="match status" value="1"/>
</dbReference>
<sequence>MSTSFWKPGSARPGSSLDRSSEASSPLITSSSSPNTLPIHSSRLAILHALSSNPILILSAPTGSGKTTQLPLILHTDGYPSIIACTQPRRLTAISSASRVSSLLSSPLGSTVGYTIRFETNTSSETSIIYMTPGTLLRECIRDPLLTRYSVVVVDEAHDRGVESDVLLGVLKKVVRKRKDLRVVVSSATMEVEAFRDFFEEDGVTVLQIAGGKKFDVEVAYLKEPCEDYVRETVETIWRIHTDEPQGDILAFLTGRDEIDSALQQLSDRQLDLPASAARLHLLPLHSGLSTEDQTAIFPLPPSRAMRKVVVATNIAEASITLDGIVYVVDCGLVKTRNSGEVVDDVRVEAISRASAIQRAGRAGRTRPGKCFRLYTEEVFLKEMRRSSIPEVQRTDLSSTILLLKSLGIDNLVKFPWVPPAPTAKNLASALEKLHTLKAIDDHTRLTTTGMWMSELPLPPHLARILLSSATEPFLCCSEILSILCMLSVTSAFFAPESAETQLSKRSFSAQEGDFLTLLNVFLAFSRNGRSRKWCNLHRLNFSVLSRAVSIRGQLERYLERFSSSAEGYHLQPKSSALRTPDAVERIHKCLLTGLYPNLARYNPSTLSYTLSASNQLVHVHPTSTFFNRQPPHGKRWIVFAEATRAREDKVYIRDLCVLDDLDWLISAVPGVYKVETRWGGTGGKGSIVHTSGEGDDM</sequence>
<keyword evidence="2" id="KW-0067">ATP-binding</keyword>
<dbReference type="Pfam" id="PF07717">
    <property type="entry name" value="OB_NTP_bind"/>
    <property type="match status" value="1"/>
</dbReference>
<dbReference type="SMART" id="SM00490">
    <property type="entry name" value="HELICc"/>
    <property type="match status" value="1"/>
</dbReference>
<dbReference type="InterPro" id="IPR011709">
    <property type="entry name" value="DEAD-box_helicase_OB_fold"/>
</dbReference>
<keyword evidence="1" id="KW-0547">Nucleotide-binding</keyword>
<dbReference type="eggNOG" id="KOG0922">
    <property type="taxonomic scope" value="Eukaryota"/>
</dbReference>